<proteinExistence type="predicted"/>
<accession>A0A813JSV6</accession>
<dbReference type="AlphaFoldDB" id="A0A813JSV6"/>
<keyword evidence="3" id="KW-0812">Transmembrane</keyword>
<keyword evidence="3" id="KW-1133">Transmembrane helix</keyword>
<evidence type="ECO:0000256" key="3">
    <source>
        <dbReference type="SAM" id="Phobius"/>
    </source>
</evidence>
<organism evidence="4 5">
    <name type="scientific">Polarella glacialis</name>
    <name type="common">Dinoflagellate</name>
    <dbReference type="NCBI Taxonomy" id="89957"/>
    <lineage>
        <taxon>Eukaryota</taxon>
        <taxon>Sar</taxon>
        <taxon>Alveolata</taxon>
        <taxon>Dinophyceae</taxon>
        <taxon>Suessiales</taxon>
        <taxon>Suessiaceae</taxon>
        <taxon>Polarella</taxon>
    </lineage>
</organism>
<evidence type="ECO:0000256" key="1">
    <source>
        <dbReference type="SAM" id="Coils"/>
    </source>
</evidence>
<feature type="region of interest" description="Disordered" evidence="2">
    <location>
        <begin position="416"/>
        <end position="435"/>
    </location>
</feature>
<dbReference type="Proteomes" id="UP000626109">
    <property type="component" value="Unassembled WGS sequence"/>
</dbReference>
<evidence type="ECO:0000313" key="5">
    <source>
        <dbReference type="Proteomes" id="UP000626109"/>
    </source>
</evidence>
<feature type="transmembrane region" description="Helical" evidence="3">
    <location>
        <begin position="336"/>
        <end position="352"/>
    </location>
</feature>
<feature type="transmembrane region" description="Helical" evidence="3">
    <location>
        <begin position="364"/>
        <end position="383"/>
    </location>
</feature>
<evidence type="ECO:0000313" key="4">
    <source>
        <dbReference type="EMBL" id="CAE8684976.1"/>
    </source>
</evidence>
<keyword evidence="1" id="KW-0175">Coiled coil</keyword>
<sequence>EQRRLRTCQCPALELAGTPRHAGHALSRMMSAQACASIRVRSSLLAAFAVLAAFVTSTSCTSTPLPDSRPLDSDEDECAIVQTRRNLVFGGPLPAVGDAEDSPELLAFANTGKRLLETSLDAARQEVAAREARIKARQEEIRVQQENAELPARNALLHLALATSHARRGRDSSFPSDAGNGNSTAVNSNRTAHAGFFIVDIGIEFAHFLREKIAVAMASVKSSLARVRPQVWAMITAFAGSLILATMLCHAAQRHGLVGSMGEPPKSSYVSWKQRRGKKASSAAGLEAEVEDTLVGGAQDVKETLEIIPEIIMCIAECLQFCTTCWCSLSRQTVKWILATMLVFGVGIYFLWQNGVVQPVLQYLAVYLYIFVFIVAVAIIALMEIWQRVRPHVTGPMNAIESVHSKVQNFERRFGLSSEEEGGRKHAGARPGFFG</sequence>
<comment type="caution">
    <text evidence="4">The sequence shown here is derived from an EMBL/GenBank/DDBJ whole genome shotgun (WGS) entry which is preliminary data.</text>
</comment>
<dbReference type="EMBL" id="CAJNNW010026393">
    <property type="protein sequence ID" value="CAE8684976.1"/>
    <property type="molecule type" value="Genomic_DNA"/>
</dbReference>
<gene>
    <name evidence="4" type="ORF">PGLA2088_LOCUS24226</name>
</gene>
<evidence type="ECO:0000256" key="2">
    <source>
        <dbReference type="SAM" id="MobiDB-lite"/>
    </source>
</evidence>
<keyword evidence="3" id="KW-0472">Membrane</keyword>
<protein>
    <recommendedName>
        <fullName evidence="6">Transmembrane protein</fullName>
    </recommendedName>
</protein>
<name>A0A813JSV6_POLGL</name>
<feature type="non-terminal residue" evidence="4">
    <location>
        <position position="435"/>
    </location>
</feature>
<feature type="transmembrane region" description="Helical" evidence="3">
    <location>
        <begin position="231"/>
        <end position="252"/>
    </location>
</feature>
<reference evidence="4" key="1">
    <citation type="submission" date="2021-02" db="EMBL/GenBank/DDBJ databases">
        <authorList>
            <person name="Dougan E. K."/>
            <person name="Rhodes N."/>
            <person name="Thang M."/>
            <person name="Chan C."/>
        </authorList>
    </citation>
    <scope>NUCLEOTIDE SEQUENCE</scope>
</reference>
<feature type="coiled-coil region" evidence="1">
    <location>
        <begin position="120"/>
        <end position="149"/>
    </location>
</feature>
<evidence type="ECO:0008006" key="6">
    <source>
        <dbReference type="Google" id="ProtNLM"/>
    </source>
</evidence>